<evidence type="ECO:0000313" key="2">
    <source>
        <dbReference type="EMBL" id="SPD18932.1"/>
    </source>
</evidence>
<feature type="compositionally biased region" description="Gly residues" evidence="1">
    <location>
        <begin position="15"/>
        <end position="33"/>
    </location>
</feature>
<proteinExistence type="predicted"/>
<dbReference type="EMBL" id="OIVN01004724">
    <property type="protein sequence ID" value="SPD18932.1"/>
    <property type="molecule type" value="Genomic_DNA"/>
</dbReference>
<feature type="compositionally biased region" description="Polar residues" evidence="1">
    <location>
        <begin position="35"/>
        <end position="47"/>
    </location>
</feature>
<dbReference type="AlphaFoldDB" id="A0A2N9I2N1"/>
<name>A0A2N9I2N1_FAGSY</name>
<sequence length="57" mass="5785">MDNNNWRPTPSQGSVTGGGGGAGAGAGAGGGGESTMDSVDWRTQLQPDSRHRIVNKM</sequence>
<accession>A0A2N9I2N1</accession>
<protein>
    <submittedName>
        <fullName evidence="2">Uncharacterized protein</fullName>
    </submittedName>
</protein>
<reference evidence="2" key="1">
    <citation type="submission" date="2018-02" db="EMBL/GenBank/DDBJ databases">
        <authorList>
            <person name="Cohen D.B."/>
            <person name="Kent A.D."/>
        </authorList>
    </citation>
    <scope>NUCLEOTIDE SEQUENCE</scope>
</reference>
<feature type="region of interest" description="Disordered" evidence="1">
    <location>
        <begin position="1"/>
        <end position="57"/>
    </location>
</feature>
<evidence type="ECO:0000256" key="1">
    <source>
        <dbReference type="SAM" id="MobiDB-lite"/>
    </source>
</evidence>
<organism evidence="2">
    <name type="scientific">Fagus sylvatica</name>
    <name type="common">Beechnut</name>
    <dbReference type="NCBI Taxonomy" id="28930"/>
    <lineage>
        <taxon>Eukaryota</taxon>
        <taxon>Viridiplantae</taxon>
        <taxon>Streptophyta</taxon>
        <taxon>Embryophyta</taxon>
        <taxon>Tracheophyta</taxon>
        <taxon>Spermatophyta</taxon>
        <taxon>Magnoliopsida</taxon>
        <taxon>eudicotyledons</taxon>
        <taxon>Gunneridae</taxon>
        <taxon>Pentapetalae</taxon>
        <taxon>rosids</taxon>
        <taxon>fabids</taxon>
        <taxon>Fagales</taxon>
        <taxon>Fagaceae</taxon>
        <taxon>Fagus</taxon>
    </lineage>
</organism>
<gene>
    <name evidence="2" type="ORF">FSB_LOCUS46814</name>
</gene>
<feature type="compositionally biased region" description="Polar residues" evidence="1">
    <location>
        <begin position="1"/>
        <end position="14"/>
    </location>
</feature>